<keyword evidence="2" id="KW-0812">Transmembrane</keyword>
<accession>A0ABP8TTU3</accession>
<feature type="transmembrane region" description="Helical" evidence="2">
    <location>
        <begin position="73"/>
        <end position="97"/>
    </location>
</feature>
<comment type="caution">
    <text evidence="3">The sequence shown here is derived from an EMBL/GenBank/DDBJ whole genome shotgun (WGS) entry which is preliminary data.</text>
</comment>
<evidence type="ECO:0000256" key="2">
    <source>
        <dbReference type="SAM" id="Phobius"/>
    </source>
</evidence>
<feature type="transmembrane region" description="Helical" evidence="2">
    <location>
        <begin position="117"/>
        <end position="139"/>
    </location>
</feature>
<dbReference type="Proteomes" id="UP001500212">
    <property type="component" value="Unassembled WGS sequence"/>
</dbReference>
<keyword evidence="2" id="KW-1133">Transmembrane helix</keyword>
<sequence length="206" mass="21919">MRTRLRAVATEAVIIVLLGVALSAVSLGLLRFEYGDRVHFGTVDLLVVAAAGIVAAMAVRATVRLHRRWKRTVGRFTAAAVLCAVAAVVGALVVLIPSACPGELGTSRCSARQAADWGEAAGLAMLLNFLIAGLVLALVRGTRDLARDGTSQSLTWIRALRDRLGRRSRGAKAPGGRSRDPQQPKGRPTPRRADAERTRRARARGA</sequence>
<feature type="transmembrane region" description="Helical" evidence="2">
    <location>
        <begin position="12"/>
        <end position="32"/>
    </location>
</feature>
<evidence type="ECO:0000313" key="3">
    <source>
        <dbReference type="EMBL" id="GAA4613498.1"/>
    </source>
</evidence>
<gene>
    <name evidence="3" type="ORF">GCM10023195_58420</name>
</gene>
<organism evidence="3 4">
    <name type="scientific">Actinoallomurus liliacearum</name>
    <dbReference type="NCBI Taxonomy" id="1080073"/>
    <lineage>
        <taxon>Bacteria</taxon>
        <taxon>Bacillati</taxon>
        <taxon>Actinomycetota</taxon>
        <taxon>Actinomycetes</taxon>
        <taxon>Streptosporangiales</taxon>
        <taxon>Thermomonosporaceae</taxon>
        <taxon>Actinoallomurus</taxon>
    </lineage>
</organism>
<feature type="region of interest" description="Disordered" evidence="1">
    <location>
        <begin position="165"/>
        <end position="206"/>
    </location>
</feature>
<evidence type="ECO:0000256" key="1">
    <source>
        <dbReference type="SAM" id="MobiDB-lite"/>
    </source>
</evidence>
<dbReference type="EMBL" id="BAABHJ010000023">
    <property type="protein sequence ID" value="GAA4613498.1"/>
    <property type="molecule type" value="Genomic_DNA"/>
</dbReference>
<proteinExistence type="predicted"/>
<name>A0ABP8TTU3_9ACTN</name>
<keyword evidence="4" id="KW-1185">Reference proteome</keyword>
<evidence type="ECO:0000313" key="4">
    <source>
        <dbReference type="Proteomes" id="UP001500212"/>
    </source>
</evidence>
<protein>
    <recommendedName>
        <fullName evidence="5">Major facilitator superfamily (MFS) profile domain-containing protein</fullName>
    </recommendedName>
</protein>
<feature type="transmembrane region" description="Helical" evidence="2">
    <location>
        <begin position="38"/>
        <end position="61"/>
    </location>
</feature>
<dbReference type="RefSeq" id="WP_345361468.1">
    <property type="nucleotide sequence ID" value="NZ_BAABHJ010000023.1"/>
</dbReference>
<keyword evidence="2" id="KW-0472">Membrane</keyword>
<evidence type="ECO:0008006" key="5">
    <source>
        <dbReference type="Google" id="ProtNLM"/>
    </source>
</evidence>
<reference evidence="4" key="1">
    <citation type="journal article" date="2019" name="Int. J. Syst. Evol. Microbiol.">
        <title>The Global Catalogue of Microorganisms (GCM) 10K type strain sequencing project: providing services to taxonomists for standard genome sequencing and annotation.</title>
        <authorList>
            <consortium name="The Broad Institute Genomics Platform"/>
            <consortium name="The Broad Institute Genome Sequencing Center for Infectious Disease"/>
            <person name="Wu L."/>
            <person name="Ma J."/>
        </authorList>
    </citation>
    <scope>NUCLEOTIDE SEQUENCE [LARGE SCALE GENOMIC DNA]</scope>
    <source>
        <strain evidence="4">JCM 17938</strain>
    </source>
</reference>